<feature type="non-terminal residue" evidence="2">
    <location>
        <position position="1"/>
    </location>
</feature>
<dbReference type="EMBL" id="LAZR01028472">
    <property type="protein sequence ID" value="KKL62492.1"/>
    <property type="molecule type" value="Genomic_DNA"/>
</dbReference>
<dbReference type="AlphaFoldDB" id="A0A0F9GH28"/>
<proteinExistence type="predicted"/>
<organism evidence="2">
    <name type="scientific">marine sediment metagenome</name>
    <dbReference type="NCBI Taxonomy" id="412755"/>
    <lineage>
        <taxon>unclassified sequences</taxon>
        <taxon>metagenomes</taxon>
        <taxon>ecological metagenomes</taxon>
    </lineage>
</organism>
<sequence length="55" mass="5843">AHFERFAKIGAETASGTTKSSESKGEEVDAAAAFQNECNAKSPAMQVQATLVRRD</sequence>
<reference evidence="2" key="1">
    <citation type="journal article" date="2015" name="Nature">
        <title>Complex archaea that bridge the gap between prokaryotes and eukaryotes.</title>
        <authorList>
            <person name="Spang A."/>
            <person name="Saw J.H."/>
            <person name="Jorgensen S.L."/>
            <person name="Zaremba-Niedzwiedzka K."/>
            <person name="Martijn J."/>
            <person name="Lind A.E."/>
            <person name="van Eijk R."/>
            <person name="Schleper C."/>
            <person name="Guy L."/>
            <person name="Ettema T.J."/>
        </authorList>
    </citation>
    <scope>NUCLEOTIDE SEQUENCE</scope>
</reference>
<evidence type="ECO:0000256" key="1">
    <source>
        <dbReference type="SAM" id="MobiDB-lite"/>
    </source>
</evidence>
<evidence type="ECO:0000313" key="2">
    <source>
        <dbReference type="EMBL" id="KKL62492.1"/>
    </source>
</evidence>
<protein>
    <submittedName>
        <fullName evidence="2">Uncharacterized protein</fullName>
    </submittedName>
</protein>
<name>A0A0F9GH28_9ZZZZ</name>
<gene>
    <name evidence="2" type="ORF">LCGC14_2184640</name>
</gene>
<comment type="caution">
    <text evidence="2">The sequence shown here is derived from an EMBL/GenBank/DDBJ whole genome shotgun (WGS) entry which is preliminary data.</text>
</comment>
<feature type="region of interest" description="Disordered" evidence="1">
    <location>
        <begin position="1"/>
        <end position="28"/>
    </location>
</feature>
<accession>A0A0F9GH28</accession>